<feature type="chain" id="PRO_5044530451" description="Pectate lyase" evidence="8">
    <location>
        <begin position="29"/>
        <end position="416"/>
    </location>
</feature>
<keyword evidence="4 8" id="KW-0479">Metal-binding</keyword>
<keyword evidence="7 8" id="KW-0456">Lyase</keyword>
<protein>
    <recommendedName>
        <fullName evidence="3 8">Pectate lyase</fullName>
        <ecNumber evidence="3 8">4.2.2.2</ecNumber>
    </recommendedName>
</protein>
<evidence type="ECO:0000313" key="10">
    <source>
        <dbReference type="EMBL" id="KAL3628930.1"/>
    </source>
</evidence>
<dbReference type="Gene3D" id="2.160.20.10">
    <property type="entry name" value="Single-stranded right-handed beta-helix, Pectin lyase-like"/>
    <property type="match status" value="1"/>
</dbReference>
<dbReference type="EMBL" id="JAVIJP010000036">
    <property type="protein sequence ID" value="KAL3628930.1"/>
    <property type="molecule type" value="Genomic_DNA"/>
</dbReference>
<comment type="pathway">
    <text evidence="2 8">Glycan metabolism; pectin degradation; 2-dehydro-3-deoxy-D-gluconate from pectin: step 2/5.</text>
</comment>
<evidence type="ECO:0000256" key="3">
    <source>
        <dbReference type="ARBA" id="ARBA00012272"/>
    </source>
</evidence>
<comment type="similarity">
    <text evidence="8">Belongs to the polysaccharide lyase 1 family.</text>
</comment>
<dbReference type="InterPro" id="IPR011050">
    <property type="entry name" value="Pectin_lyase_fold/virulence"/>
</dbReference>
<dbReference type="AlphaFoldDB" id="A0ABD3CJL1"/>
<evidence type="ECO:0000256" key="6">
    <source>
        <dbReference type="ARBA" id="ARBA00022837"/>
    </source>
</evidence>
<comment type="caution">
    <text evidence="10">The sequence shown here is derived from an EMBL/GenBank/DDBJ whole genome shotgun (WGS) entry which is preliminary data.</text>
</comment>
<organism evidence="10 11">
    <name type="scientific">Castilleja foliolosa</name>
    <dbReference type="NCBI Taxonomy" id="1961234"/>
    <lineage>
        <taxon>Eukaryota</taxon>
        <taxon>Viridiplantae</taxon>
        <taxon>Streptophyta</taxon>
        <taxon>Embryophyta</taxon>
        <taxon>Tracheophyta</taxon>
        <taxon>Spermatophyta</taxon>
        <taxon>Magnoliopsida</taxon>
        <taxon>eudicotyledons</taxon>
        <taxon>Gunneridae</taxon>
        <taxon>Pentapetalae</taxon>
        <taxon>asterids</taxon>
        <taxon>lamiids</taxon>
        <taxon>Lamiales</taxon>
        <taxon>Orobanchaceae</taxon>
        <taxon>Pedicularideae</taxon>
        <taxon>Castillejinae</taxon>
        <taxon>Castilleja</taxon>
    </lineage>
</organism>
<dbReference type="InterPro" id="IPR018082">
    <property type="entry name" value="AmbAllergen"/>
</dbReference>
<evidence type="ECO:0000313" key="11">
    <source>
        <dbReference type="Proteomes" id="UP001632038"/>
    </source>
</evidence>
<dbReference type="SMART" id="SM00656">
    <property type="entry name" value="Amb_all"/>
    <property type="match status" value="1"/>
</dbReference>
<comment type="cofactor">
    <cofactor evidence="8">
        <name>Ca(2+)</name>
        <dbReference type="ChEBI" id="CHEBI:29108"/>
    </cofactor>
    <text evidence="8">Binds 1 Ca(2+) ion. Required for its activity.</text>
</comment>
<dbReference type="InterPro" id="IPR012334">
    <property type="entry name" value="Pectin_lyas_fold"/>
</dbReference>
<dbReference type="PRINTS" id="PR00807">
    <property type="entry name" value="AMBALLERGEN"/>
</dbReference>
<feature type="signal peptide" evidence="8">
    <location>
        <begin position="1"/>
        <end position="28"/>
    </location>
</feature>
<keyword evidence="6 8" id="KW-0106">Calcium</keyword>
<evidence type="ECO:0000256" key="7">
    <source>
        <dbReference type="ARBA" id="ARBA00023239"/>
    </source>
</evidence>
<dbReference type="Proteomes" id="UP001632038">
    <property type="component" value="Unassembled WGS sequence"/>
</dbReference>
<evidence type="ECO:0000259" key="9">
    <source>
        <dbReference type="SMART" id="SM00656"/>
    </source>
</evidence>
<feature type="domain" description="Pectate lyase" evidence="9">
    <location>
        <begin position="133"/>
        <end position="337"/>
    </location>
</feature>
<dbReference type="InterPro" id="IPR045032">
    <property type="entry name" value="PEL"/>
</dbReference>
<dbReference type="GO" id="GO:0030570">
    <property type="term" value="F:pectate lyase activity"/>
    <property type="evidence" value="ECO:0007669"/>
    <property type="project" value="UniProtKB-EC"/>
</dbReference>
<dbReference type="Pfam" id="PF00544">
    <property type="entry name" value="Pectate_lyase_4"/>
    <property type="match status" value="1"/>
</dbReference>
<reference evidence="11" key="1">
    <citation type="journal article" date="2024" name="IScience">
        <title>Strigolactones Initiate the Formation of Haustorium-like Structures in Castilleja.</title>
        <authorList>
            <person name="Buerger M."/>
            <person name="Peterson D."/>
            <person name="Chory J."/>
        </authorList>
    </citation>
    <scope>NUCLEOTIDE SEQUENCE [LARGE SCALE GENOMIC DNA]</scope>
</reference>
<gene>
    <name evidence="10" type="ORF">CASFOL_027976</name>
</gene>
<dbReference type="PANTHER" id="PTHR31683:SF187">
    <property type="entry name" value="PECTATE LYASE 18-RELATED"/>
    <property type="match status" value="1"/>
</dbReference>
<evidence type="ECO:0000256" key="2">
    <source>
        <dbReference type="ARBA" id="ARBA00005220"/>
    </source>
</evidence>
<evidence type="ECO:0000256" key="8">
    <source>
        <dbReference type="RuleBase" id="RU361123"/>
    </source>
</evidence>
<evidence type="ECO:0000256" key="1">
    <source>
        <dbReference type="ARBA" id="ARBA00000695"/>
    </source>
</evidence>
<keyword evidence="5 8" id="KW-0732">Signal</keyword>
<evidence type="ECO:0000256" key="5">
    <source>
        <dbReference type="ARBA" id="ARBA00022729"/>
    </source>
</evidence>
<dbReference type="InterPro" id="IPR002022">
    <property type="entry name" value="Pec_lyase"/>
</dbReference>
<dbReference type="GO" id="GO:0046872">
    <property type="term" value="F:metal ion binding"/>
    <property type="evidence" value="ECO:0007669"/>
    <property type="project" value="UniProtKB-KW"/>
</dbReference>
<evidence type="ECO:0000256" key="4">
    <source>
        <dbReference type="ARBA" id="ARBA00022723"/>
    </source>
</evidence>
<dbReference type="SUPFAM" id="SSF51126">
    <property type="entry name" value="Pectin lyase-like"/>
    <property type="match status" value="1"/>
</dbReference>
<dbReference type="EC" id="4.2.2.2" evidence="3 8"/>
<dbReference type="PANTHER" id="PTHR31683">
    <property type="entry name" value="PECTATE LYASE 18-RELATED"/>
    <property type="match status" value="1"/>
</dbReference>
<accession>A0ABD3CJL1</accession>
<keyword evidence="11" id="KW-1185">Reference proteome</keyword>
<proteinExistence type="inferred from homology"/>
<comment type="catalytic activity">
    <reaction evidence="1 8">
        <text>Eliminative cleavage of (1-&gt;4)-alpha-D-galacturonan to give oligosaccharides with 4-deoxy-alpha-D-galact-4-enuronosyl groups at their non-reducing ends.</text>
        <dbReference type="EC" id="4.2.2.2"/>
    </reaction>
</comment>
<sequence length="416" mass="46585">MPSMAMSLIISIFYLAVFLISSPSFVAATRTLQNRTESRRSLRYSLNDDNDNDDDDHINKIDKCLMEIDNWAENRQKLADCAIGFGSKAVGGKGGKFYEVTTTDDNPTNPEFGSLRYGVTRDEPLWITFKDKKMVFNLQQELIINGYKTLDGRGSEVRIAGPACLVIQCVEHVIIHGLYVYNCRPTGGGGIEVMSSQDHVGRREQTEGDAVSIWKAKHIWVDHNYLFDSADGLIDAVEGSTYITISNNRLSHHNEAMLLGHNDNYVEDKGLRVSILYNHFGPKLVQRIPSMKAWRVRLGGVEVVNNYYEPWLMYAVGGSAASTIVSKGNVYKASDDSELKEVTKHLDPNEEDWKYCNWISDGDLMKNGAFFTPSGSGDLSSDVYKDVLITEAKSSTKVHYLVKYAGPWKCGKNLEC</sequence>
<name>A0ABD3CJL1_9LAMI</name>